<evidence type="ECO:0000256" key="6">
    <source>
        <dbReference type="ARBA" id="ARBA00022827"/>
    </source>
</evidence>
<dbReference type="EMBL" id="VIFX01000022">
    <property type="protein sequence ID" value="TQR85218.1"/>
    <property type="molecule type" value="Genomic_DNA"/>
</dbReference>
<dbReference type="NCBIfam" id="NF006378">
    <property type="entry name" value="PRK08617.1"/>
    <property type="match status" value="1"/>
</dbReference>
<accession>A0A544VZ06</accession>
<sequence>MNTEKNSLATRSAQRMVDTLSAYGVEFIFGIPGAKIDAVFDALDDGGPQLIVCRHEQNAAFMAAAVGRLTGTPGVALVTSGPGTTNLATGLVTANTEQDPMIAICGAVGRADRLKRTHQSMNAAAVLTPITKFTAEVAHPDNAAEAVANAFRAATTVPRGAAAVVIPSDVAAESTDAVVTPIPVAPLGAAPAEHVSRAEDLIRNARRPVLLVGMRGGDPRACAAIRDLLSVTDLPVVETFQAAGVVSRELVDHYVGRVGLFRNQPGDVLVDEADVLVTIGYDPVEYDPRLWNADPARVVVHLDEVAADVDAHYQPALELRGDVAATVRALIPELSGLRLSESAAASVDEKRAALTAIDEAAATHADTEVGVNPAALVLKIRDLVDDDATVACDIGSNYIYAARHLRAYEPRRLLFSNGQQTLGVALPWAMAAALVRPGTQVVSISGDGGFLFSAQELETATRLGLSFTHVIMRDNTYDMVGFQEELKYGRKSGVQLAEYDVAHYAAAFGATGVRVSGLADFESAFKESLGNPGITIIDVCVDYRSNTDLAKQLHDDVLE</sequence>
<dbReference type="Gene3D" id="3.40.50.970">
    <property type="match status" value="2"/>
</dbReference>
<keyword evidence="5" id="KW-0285">Flavoprotein</keyword>
<keyword evidence="8" id="KW-0100">Branched-chain amino acid biosynthesis</keyword>
<dbReference type="PROSITE" id="PS00187">
    <property type="entry name" value="TPP_ENZYMES"/>
    <property type="match status" value="1"/>
</dbReference>
<evidence type="ECO:0000259" key="12">
    <source>
        <dbReference type="Pfam" id="PF02775"/>
    </source>
</evidence>
<dbReference type="GO" id="GO:0000287">
    <property type="term" value="F:magnesium ion binding"/>
    <property type="evidence" value="ECO:0007669"/>
    <property type="project" value="InterPro"/>
</dbReference>
<evidence type="ECO:0000256" key="7">
    <source>
        <dbReference type="ARBA" id="ARBA00023052"/>
    </source>
</evidence>
<evidence type="ECO:0000256" key="10">
    <source>
        <dbReference type="RuleBase" id="RU362132"/>
    </source>
</evidence>
<dbReference type="InterPro" id="IPR029035">
    <property type="entry name" value="DHS-like_NAD/FAD-binding_dom"/>
</dbReference>
<dbReference type="EC" id="2.2.1.6" evidence="4"/>
<evidence type="ECO:0000256" key="5">
    <source>
        <dbReference type="ARBA" id="ARBA00022630"/>
    </source>
</evidence>
<dbReference type="InterPro" id="IPR012782">
    <property type="entry name" value="Acetolactate_synth_catblc"/>
</dbReference>
<dbReference type="FunFam" id="3.40.50.970:FF:000007">
    <property type="entry name" value="Acetolactate synthase"/>
    <property type="match status" value="1"/>
</dbReference>
<dbReference type="GO" id="GO:0003984">
    <property type="term" value="F:acetolactate synthase activity"/>
    <property type="evidence" value="ECO:0007669"/>
    <property type="project" value="UniProtKB-EC"/>
</dbReference>
<dbReference type="InterPro" id="IPR000399">
    <property type="entry name" value="TPP-bd_CS"/>
</dbReference>
<comment type="pathway">
    <text evidence="1">Amino-acid biosynthesis; L-isoleucine biosynthesis; L-isoleucine from 2-oxobutanoate: step 1/4.</text>
</comment>
<evidence type="ECO:0000256" key="4">
    <source>
        <dbReference type="ARBA" id="ARBA00013145"/>
    </source>
</evidence>
<evidence type="ECO:0000256" key="9">
    <source>
        <dbReference type="ARBA" id="ARBA00048670"/>
    </source>
</evidence>
<dbReference type="GO" id="GO:0034077">
    <property type="term" value="P:butanediol metabolic process"/>
    <property type="evidence" value="ECO:0007669"/>
    <property type="project" value="InterPro"/>
</dbReference>
<protein>
    <recommendedName>
        <fullName evidence="4">acetolactate synthase</fullName>
        <ecNumber evidence="4">2.2.1.6</ecNumber>
    </recommendedName>
</protein>
<dbReference type="Pfam" id="PF00205">
    <property type="entry name" value="TPP_enzyme_M"/>
    <property type="match status" value="1"/>
</dbReference>
<dbReference type="UniPathway" id="UPA00049">
    <property type="reaction ID" value="UER00059"/>
</dbReference>
<dbReference type="GO" id="GO:0050660">
    <property type="term" value="F:flavin adenine dinucleotide binding"/>
    <property type="evidence" value="ECO:0007669"/>
    <property type="project" value="TreeGrafter"/>
</dbReference>
<keyword evidence="7 10" id="KW-0786">Thiamine pyrophosphate</keyword>
<comment type="catalytic activity">
    <reaction evidence="9">
        <text>2 pyruvate + H(+) = (2S)-2-acetolactate + CO2</text>
        <dbReference type="Rhea" id="RHEA:25249"/>
        <dbReference type="ChEBI" id="CHEBI:15361"/>
        <dbReference type="ChEBI" id="CHEBI:15378"/>
        <dbReference type="ChEBI" id="CHEBI:16526"/>
        <dbReference type="ChEBI" id="CHEBI:58476"/>
        <dbReference type="EC" id="2.2.1.6"/>
    </reaction>
</comment>
<feature type="domain" description="Thiamine pyrophosphate enzyme N-terminal TPP-binding" evidence="13">
    <location>
        <begin position="13"/>
        <end position="123"/>
    </location>
</feature>
<dbReference type="GO" id="GO:0009097">
    <property type="term" value="P:isoleucine biosynthetic process"/>
    <property type="evidence" value="ECO:0007669"/>
    <property type="project" value="UniProtKB-UniPathway"/>
</dbReference>
<dbReference type="InterPro" id="IPR029061">
    <property type="entry name" value="THDP-binding"/>
</dbReference>
<evidence type="ECO:0000313" key="14">
    <source>
        <dbReference type="EMBL" id="TQR85218.1"/>
    </source>
</evidence>
<dbReference type="Pfam" id="PF02775">
    <property type="entry name" value="TPP_enzyme_C"/>
    <property type="match status" value="1"/>
</dbReference>
<dbReference type="InterPro" id="IPR045229">
    <property type="entry name" value="TPP_enz"/>
</dbReference>
<dbReference type="InterPro" id="IPR012001">
    <property type="entry name" value="Thiamin_PyroP_enz_TPP-bd_dom"/>
</dbReference>
<dbReference type="AlphaFoldDB" id="A0A544VZ06"/>
<dbReference type="PANTHER" id="PTHR18968:SF129">
    <property type="entry name" value="ACETOLACTATE SYNTHASE"/>
    <property type="match status" value="1"/>
</dbReference>
<feature type="domain" description="Thiamine pyrophosphate enzyme TPP-binding" evidence="12">
    <location>
        <begin position="393"/>
        <end position="539"/>
    </location>
</feature>
<evidence type="ECO:0000259" key="11">
    <source>
        <dbReference type="Pfam" id="PF00205"/>
    </source>
</evidence>
<dbReference type="Proteomes" id="UP000315759">
    <property type="component" value="Unassembled WGS sequence"/>
</dbReference>
<evidence type="ECO:0000256" key="8">
    <source>
        <dbReference type="ARBA" id="ARBA00023304"/>
    </source>
</evidence>
<keyword evidence="6" id="KW-0274">FAD</keyword>
<evidence type="ECO:0000256" key="2">
    <source>
        <dbReference type="ARBA" id="ARBA00005025"/>
    </source>
</evidence>
<keyword evidence="14" id="KW-0808">Transferase</keyword>
<proteinExistence type="inferred from homology"/>
<dbReference type="GO" id="GO:0005948">
    <property type="term" value="C:acetolactate synthase complex"/>
    <property type="evidence" value="ECO:0007669"/>
    <property type="project" value="TreeGrafter"/>
</dbReference>
<reference evidence="14 15" key="1">
    <citation type="submission" date="2018-10" db="EMBL/GenBank/DDBJ databases">
        <title>Draft genome of Mycobacterium hodleri strain B.</title>
        <authorList>
            <person name="Amande T.J."/>
            <person name="Mcgenity T.J."/>
        </authorList>
    </citation>
    <scope>NUCLEOTIDE SEQUENCE [LARGE SCALE GENOMIC DNA]</scope>
    <source>
        <strain evidence="14 15">B</strain>
    </source>
</reference>
<dbReference type="SUPFAM" id="SSF52467">
    <property type="entry name" value="DHS-like NAD/FAD-binding domain"/>
    <property type="match status" value="1"/>
</dbReference>
<evidence type="ECO:0000313" key="15">
    <source>
        <dbReference type="Proteomes" id="UP000315759"/>
    </source>
</evidence>
<dbReference type="GO" id="GO:0009099">
    <property type="term" value="P:L-valine biosynthetic process"/>
    <property type="evidence" value="ECO:0007669"/>
    <property type="project" value="UniProtKB-UniPathway"/>
</dbReference>
<evidence type="ECO:0000259" key="13">
    <source>
        <dbReference type="Pfam" id="PF02776"/>
    </source>
</evidence>
<dbReference type="FunFam" id="3.40.50.1220:FF:000028">
    <property type="entry name" value="Acetolactate synthase, catabolic"/>
    <property type="match status" value="1"/>
</dbReference>
<dbReference type="SUPFAM" id="SSF52518">
    <property type="entry name" value="Thiamin diphosphate-binding fold (THDP-binding)"/>
    <property type="match status" value="2"/>
</dbReference>
<evidence type="ECO:0000256" key="1">
    <source>
        <dbReference type="ARBA" id="ARBA00004974"/>
    </source>
</evidence>
<dbReference type="NCBIfam" id="TIGR02418">
    <property type="entry name" value="acolac_catab"/>
    <property type="match status" value="1"/>
</dbReference>
<organism evidence="14 15">
    <name type="scientific">Mycolicibacterium hodleri</name>
    <dbReference type="NCBI Taxonomy" id="49897"/>
    <lineage>
        <taxon>Bacteria</taxon>
        <taxon>Bacillati</taxon>
        <taxon>Actinomycetota</taxon>
        <taxon>Actinomycetes</taxon>
        <taxon>Mycobacteriales</taxon>
        <taxon>Mycobacteriaceae</taxon>
        <taxon>Mycolicibacterium</taxon>
    </lineage>
</organism>
<feature type="domain" description="Thiamine pyrophosphate enzyme central" evidence="11">
    <location>
        <begin position="196"/>
        <end position="330"/>
    </location>
</feature>
<dbReference type="GO" id="GO:0030976">
    <property type="term" value="F:thiamine pyrophosphate binding"/>
    <property type="evidence" value="ECO:0007669"/>
    <property type="project" value="InterPro"/>
</dbReference>
<comment type="similarity">
    <text evidence="3 10">Belongs to the TPP enzyme family.</text>
</comment>
<evidence type="ECO:0000256" key="3">
    <source>
        <dbReference type="ARBA" id="ARBA00007812"/>
    </source>
</evidence>
<comment type="caution">
    <text evidence="14">The sequence shown here is derived from an EMBL/GenBank/DDBJ whole genome shotgun (WGS) entry which is preliminary data.</text>
</comment>
<dbReference type="Pfam" id="PF02776">
    <property type="entry name" value="TPP_enzyme_N"/>
    <property type="match status" value="1"/>
</dbReference>
<gene>
    <name evidence="14" type="primary">alsS</name>
    <name evidence="14" type="ORF">D8S82_17525</name>
</gene>
<dbReference type="PANTHER" id="PTHR18968">
    <property type="entry name" value="THIAMINE PYROPHOSPHATE ENZYMES"/>
    <property type="match status" value="1"/>
</dbReference>
<keyword evidence="15" id="KW-1185">Reference proteome</keyword>
<dbReference type="UniPathway" id="UPA00047">
    <property type="reaction ID" value="UER00055"/>
</dbReference>
<dbReference type="RefSeq" id="WP_142553305.1">
    <property type="nucleotide sequence ID" value="NZ_VIFX01000022.1"/>
</dbReference>
<comment type="pathway">
    <text evidence="2">Amino-acid biosynthesis; L-valine biosynthesis; L-valine from pyruvate: step 1/4.</text>
</comment>
<dbReference type="Gene3D" id="3.40.50.1220">
    <property type="entry name" value="TPP-binding domain"/>
    <property type="match status" value="1"/>
</dbReference>
<dbReference type="CDD" id="cd07035">
    <property type="entry name" value="TPP_PYR_POX_like"/>
    <property type="match status" value="1"/>
</dbReference>
<dbReference type="InterPro" id="IPR012000">
    <property type="entry name" value="Thiamin_PyroP_enz_cen_dom"/>
</dbReference>
<name>A0A544VZ06_9MYCO</name>
<keyword evidence="8" id="KW-0028">Amino-acid biosynthesis</keyword>
<dbReference type="InterPro" id="IPR011766">
    <property type="entry name" value="TPP_enzyme_TPP-bd"/>
</dbReference>